<dbReference type="OrthoDB" id="288987at2759"/>
<protein>
    <submittedName>
        <fullName evidence="3">DUF1671-domain-containing protein</fullName>
    </submittedName>
</protein>
<dbReference type="InterPro" id="IPR012462">
    <property type="entry name" value="UFSP1/2_DUB_cat"/>
</dbReference>
<feature type="non-terminal residue" evidence="3">
    <location>
        <position position="1"/>
    </location>
</feature>
<proteinExistence type="predicted"/>
<gene>
    <name evidence="3" type="ORF">LAESUDRAFT_642406</name>
</gene>
<dbReference type="GeneID" id="63820758"/>
<keyword evidence="1" id="KW-0378">Hydrolase</keyword>
<dbReference type="GO" id="GO:0016787">
    <property type="term" value="F:hydrolase activity"/>
    <property type="evidence" value="ECO:0007669"/>
    <property type="project" value="UniProtKB-KW"/>
</dbReference>
<feature type="domain" description="UFSP1/2/DUB catalytic" evidence="2">
    <location>
        <begin position="43"/>
        <end position="232"/>
    </location>
</feature>
<organism evidence="3 4">
    <name type="scientific">Laetiporus sulphureus 93-53</name>
    <dbReference type="NCBI Taxonomy" id="1314785"/>
    <lineage>
        <taxon>Eukaryota</taxon>
        <taxon>Fungi</taxon>
        <taxon>Dikarya</taxon>
        <taxon>Basidiomycota</taxon>
        <taxon>Agaricomycotina</taxon>
        <taxon>Agaricomycetes</taxon>
        <taxon>Polyporales</taxon>
        <taxon>Laetiporus</taxon>
    </lineage>
</organism>
<dbReference type="STRING" id="1314785.A0A165H9V7"/>
<sequence length="370" mass="41940">QNIFWNPTQTGLPPRNFSPGLIPVIRRALRQSHEKGKTQCAWLCHEGAVHVASEAFDRTWGCGYRNFLMACASLMVQDHQPMYFPLLDHPVPPGVRNLQSMIEEAWANGYDQEGAEQLKRHLVGTGKFIGTGELYVAYTYRGIPAQLVDFELADGPEPLMKWVMEHFSSGTSSPKHTTLNEALKSTNSVIVTDKMPIILQHNGHSRTVVGCERCPDGSINLLVFDPSTRILADVRDAGLANCRSTDPIETQYHRHVSPSQVLHEVLHPVQTIKPHKHKMDDEILVPDTVKKSRICLEELGKQDRADSFHASRNGLSQKQPDLTKVLNVFRLRANKLKKKRLYQVLYFPLTDPLSEDERWARRELTCLKVN</sequence>
<dbReference type="Proteomes" id="UP000076871">
    <property type="component" value="Unassembled WGS sequence"/>
</dbReference>
<evidence type="ECO:0000259" key="2">
    <source>
        <dbReference type="Pfam" id="PF07910"/>
    </source>
</evidence>
<evidence type="ECO:0000313" key="4">
    <source>
        <dbReference type="Proteomes" id="UP000076871"/>
    </source>
</evidence>
<evidence type="ECO:0000313" key="3">
    <source>
        <dbReference type="EMBL" id="KZT11443.1"/>
    </source>
</evidence>
<accession>A0A165H9V7</accession>
<dbReference type="Gene3D" id="3.90.70.130">
    <property type="match status" value="1"/>
</dbReference>
<dbReference type="AlphaFoldDB" id="A0A165H9V7"/>
<dbReference type="InParanoid" id="A0A165H9V7"/>
<reference evidence="3 4" key="1">
    <citation type="journal article" date="2016" name="Mol. Biol. Evol.">
        <title>Comparative Genomics of Early-Diverging Mushroom-Forming Fungi Provides Insights into the Origins of Lignocellulose Decay Capabilities.</title>
        <authorList>
            <person name="Nagy L.G."/>
            <person name="Riley R."/>
            <person name="Tritt A."/>
            <person name="Adam C."/>
            <person name="Daum C."/>
            <person name="Floudas D."/>
            <person name="Sun H."/>
            <person name="Yadav J.S."/>
            <person name="Pangilinan J."/>
            <person name="Larsson K.H."/>
            <person name="Matsuura K."/>
            <person name="Barry K."/>
            <person name="Labutti K."/>
            <person name="Kuo R."/>
            <person name="Ohm R.A."/>
            <person name="Bhattacharya S.S."/>
            <person name="Shirouzu T."/>
            <person name="Yoshinaga Y."/>
            <person name="Martin F.M."/>
            <person name="Grigoriev I.V."/>
            <person name="Hibbett D.S."/>
        </authorList>
    </citation>
    <scope>NUCLEOTIDE SEQUENCE [LARGE SCALE GENOMIC DNA]</scope>
    <source>
        <strain evidence="3 4">93-53</strain>
    </source>
</reference>
<dbReference type="Pfam" id="PF07910">
    <property type="entry name" value="Peptidase_C78"/>
    <property type="match status" value="1"/>
</dbReference>
<evidence type="ECO:0000256" key="1">
    <source>
        <dbReference type="ARBA" id="ARBA00022801"/>
    </source>
</evidence>
<dbReference type="RefSeq" id="XP_040769183.1">
    <property type="nucleotide sequence ID" value="XM_040903728.1"/>
</dbReference>
<keyword evidence="4" id="KW-1185">Reference proteome</keyword>
<name>A0A165H9V7_9APHY</name>
<dbReference type="EMBL" id="KV427607">
    <property type="protein sequence ID" value="KZT11443.1"/>
    <property type="molecule type" value="Genomic_DNA"/>
</dbReference>